<sequence>MVGEYESKGIQALVDKLVSQDKNDLPFMQRKKKLNPETCLEPSQPIVNRTRLSFSPSSPTHIYVALFSLQCVSNSQGVSKIYLACLAPCMPFAEPISTVVALTNGVRGAMHYYSLVDIFCPPTSKDHCHLKVDASTDRFHCCLVYIIENWTNAITCRAYVSNAGQMIVARVCLTRFVHSCHEYLWGVLFN</sequence>
<reference evidence="1 2" key="1">
    <citation type="submission" date="2024-01" db="EMBL/GenBank/DDBJ databases">
        <title>The genomes of 5 underutilized Papilionoideae crops provide insights into root nodulation and disease resistanc.</title>
        <authorList>
            <person name="Jiang F."/>
        </authorList>
    </citation>
    <scope>NUCLEOTIDE SEQUENCE [LARGE SCALE GENOMIC DNA]</scope>
    <source>
        <strain evidence="1">DUOXIRENSHENG_FW03</strain>
        <tissue evidence="1">Leaves</tissue>
    </source>
</reference>
<dbReference type="Proteomes" id="UP001386955">
    <property type="component" value="Unassembled WGS sequence"/>
</dbReference>
<comment type="caution">
    <text evidence="1">The sequence shown here is derived from an EMBL/GenBank/DDBJ whole genome shotgun (WGS) entry which is preliminary data.</text>
</comment>
<protein>
    <submittedName>
        <fullName evidence="1">Uncharacterized protein</fullName>
    </submittedName>
</protein>
<proteinExistence type="predicted"/>
<keyword evidence="2" id="KW-1185">Reference proteome</keyword>
<organism evidence="1 2">
    <name type="scientific">Psophocarpus tetragonolobus</name>
    <name type="common">Winged bean</name>
    <name type="synonym">Dolichos tetragonolobus</name>
    <dbReference type="NCBI Taxonomy" id="3891"/>
    <lineage>
        <taxon>Eukaryota</taxon>
        <taxon>Viridiplantae</taxon>
        <taxon>Streptophyta</taxon>
        <taxon>Embryophyta</taxon>
        <taxon>Tracheophyta</taxon>
        <taxon>Spermatophyta</taxon>
        <taxon>Magnoliopsida</taxon>
        <taxon>eudicotyledons</taxon>
        <taxon>Gunneridae</taxon>
        <taxon>Pentapetalae</taxon>
        <taxon>rosids</taxon>
        <taxon>fabids</taxon>
        <taxon>Fabales</taxon>
        <taxon>Fabaceae</taxon>
        <taxon>Papilionoideae</taxon>
        <taxon>50 kb inversion clade</taxon>
        <taxon>NPAAA clade</taxon>
        <taxon>indigoferoid/millettioid clade</taxon>
        <taxon>Phaseoleae</taxon>
        <taxon>Psophocarpus</taxon>
    </lineage>
</organism>
<dbReference type="EMBL" id="JAYMYS010000004">
    <property type="protein sequence ID" value="KAK7396566.1"/>
    <property type="molecule type" value="Genomic_DNA"/>
</dbReference>
<evidence type="ECO:0000313" key="2">
    <source>
        <dbReference type="Proteomes" id="UP001386955"/>
    </source>
</evidence>
<accession>A0AAN9XLI0</accession>
<dbReference type="AlphaFoldDB" id="A0AAN9XLI0"/>
<name>A0AAN9XLI0_PSOTE</name>
<gene>
    <name evidence="1" type="ORF">VNO78_17660</name>
</gene>
<evidence type="ECO:0000313" key="1">
    <source>
        <dbReference type="EMBL" id="KAK7396566.1"/>
    </source>
</evidence>